<keyword evidence="2" id="KW-1185">Reference proteome</keyword>
<accession>A0A378QE38</accession>
<protein>
    <submittedName>
        <fullName evidence="1">Uncharacterized protein</fullName>
    </submittedName>
</protein>
<dbReference type="EMBL" id="UGQC01000001">
    <property type="protein sequence ID" value="STY99176.1"/>
    <property type="molecule type" value="Genomic_DNA"/>
</dbReference>
<dbReference type="GeneID" id="302271638"/>
<proteinExistence type="predicted"/>
<dbReference type="Proteomes" id="UP000254107">
    <property type="component" value="Unassembled WGS sequence"/>
</dbReference>
<organism evidence="1 2">
    <name type="scientific">Moraxella lacunata</name>
    <dbReference type="NCBI Taxonomy" id="477"/>
    <lineage>
        <taxon>Bacteria</taxon>
        <taxon>Pseudomonadati</taxon>
        <taxon>Pseudomonadota</taxon>
        <taxon>Gammaproteobacteria</taxon>
        <taxon>Moraxellales</taxon>
        <taxon>Moraxellaceae</taxon>
        <taxon>Moraxella</taxon>
    </lineage>
</organism>
<dbReference type="AlphaFoldDB" id="A0A378QE38"/>
<gene>
    <name evidence="1" type="ORF">NCTC7911_00549</name>
</gene>
<dbReference type="RefSeq" id="WP_156471078.1">
    <property type="nucleotide sequence ID" value="NZ_MXAN01000127.1"/>
</dbReference>
<name>A0A378QE38_MORLA</name>
<evidence type="ECO:0000313" key="2">
    <source>
        <dbReference type="Proteomes" id="UP000254107"/>
    </source>
</evidence>
<sequence length="51" mass="5518">MTLTQLFKIAPTTLLLIISFVAVMGVQVANGVNIDEQTGQELIATGRIFCH</sequence>
<evidence type="ECO:0000313" key="1">
    <source>
        <dbReference type="EMBL" id="STY99176.1"/>
    </source>
</evidence>
<reference evidence="1 2" key="1">
    <citation type="submission" date="2018-06" db="EMBL/GenBank/DDBJ databases">
        <authorList>
            <consortium name="Pathogen Informatics"/>
            <person name="Doyle S."/>
        </authorList>
    </citation>
    <scope>NUCLEOTIDE SEQUENCE [LARGE SCALE GENOMIC DNA]</scope>
    <source>
        <strain evidence="1 2">NCTC7911</strain>
    </source>
</reference>